<reference evidence="1" key="1">
    <citation type="submission" date="2019-05" db="EMBL/GenBank/DDBJ databases">
        <authorList>
            <person name="Naeem R."/>
            <person name="Antony C."/>
            <person name="Guan Q."/>
        </authorList>
    </citation>
    <scope>NUCLEOTIDE SEQUENCE</scope>
    <source>
        <strain evidence="1">3</strain>
    </source>
</reference>
<accession>A0A653ER02</accession>
<sequence length="230" mass="27195">MVGGSTPGTGCRYDGALGPNPRWNRDIGWCGLRRLPRRIRRRERAHRLVRRCRGLRYVRSWLSRSRKARGLDWSRRWRRRRAICERRGMRWLRCRWARRGWVGSGTARSSRRLHGRRGMRWLRCRWARRGWMGPGNARSSRLRGRRGMRWLRCRWARRGGWMRPRRARRSHRGPRGRRMRNSGLRTGLAAAGCGGGPSRPHPVPEEFVALVHKLLSRVGLPTPDTDQYPS</sequence>
<protein>
    <submittedName>
        <fullName evidence="1">Uncharacterized protein</fullName>
    </submittedName>
</protein>
<evidence type="ECO:0000313" key="1">
    <source>
        <dbReference type="EMBL" id="VTO99899.1"/>
    </source>
</evidence>
<dbReference type="AlphaFoldDB" id="A0A653ER02"/>
<dbReference type="EMBL" id="LR589283">
    <property type="protein sequence ID" value="VTO99899.1"/>
    <property type="molecule type" value="Genomic_DNA"/>
</dbReference>
<name>A0A653ER02_MYCKA</name>
<proteinExistence type="predicted"/>
<organism evidence="1">
    <name type="scientific">Mycobacterium kansasii</name>
    <dbReference type="NCBI Taxonomy" id="1768"/>
    <lineage>
        <taxon>Bacteria</taxon>
        <taxon>Bacillati</taxon>
        <taxon>Actinomycetota</taxon>
        <taxon>Actinomycetes</taxon>
        <taxon>Mycobacteriales</taxon>
        <taxon>Mycobacteriaceae</taxon>
        <taxon>Mycobacterium</taxon>
    </lineage>
</organism>
<gene>
    <name evidence="1" type="ORF">BIN_B_02209</name>
</gene>